<dbReference type="EMBL" id="JADCNM010000001">
    <property type="protein sequence ID" value="KAG0501273.1"/>
    <property type="molecule type" value="Genomic_DNA"/>
</dbReference>
<gene>
    <name evidence="2" type="ORF">HPP92_001345</name>
</gene>
<organism evidence="2 3">
    <name type="scientific">Vanilla planifolia</name>
    <name type="common">Vanilla</name>
    <dbReference type="NCBI Taxonomy" id="51239"/>
    <lineage>
        <taxon>Eukaryota</taxon>
        <taxon>Viridiplantae</taxon>
        <taxon>Streptophyta</taxon>
        <taxon>Embryophyta</taxon>
        <taxon>Tracheophyta</taxon>
        <taxon>Spermatophyta</taxon>
        <taxon>Magnoliopsida</taxon>
        <taxon>Liliopsida</taxon>
        <taxon>Asparagales</taxon>
        <taxon>Orchidaceae</taxon>
        <taxon>Vanilloideae</taxon>
        <taxon>Vanilleae</taxon>
        <taxon>Vanilla</taxon>
    </lineage>
</organism>
<evidence type="ECO:0000313" key="3">
    <source>
        <dbReference type="Proteomes" id="UP000639772"/>
    </source>
</evidence>
<sequence>MGRRRGRRGERGEGAAKYDGAESPLEPHRPMADTEPQRDSVREERSRLGRRPEWNSSQVRERSAGGETALGHPVLAQDAHAMLGGGGAGSGG</sequence>
<accession>A0A835SCI1</accession>
<protein>
    <submittedName>
        <fullName evidence="2">Uncharacterized protein</fullName>
    </submittedName>
</protein>
<comment type="caution">
    <text evidence="2">The sequence shown here is derived from an EMBL/GenBank/DDBJ whole genome shotgun (WGS) entry which is preliminary data.</text>
</comment>
<name>A0A835SCI1_VANPL</name>
<evidence type="ECO:0000256" key="1">
    <source>
        <dbReference type="SAM" id="MobiDB-lite"/>
    </source>
</evidence>
<feature type="compositionally biased region" description="Basic and acidic residues" evidence="1">
    <location>
        <begin position="9"/>
        <end position="64"/>
    </location>
</feature>
<reference evidence="2 3" key="1">
    <citation type="journal article" date="2020" name="Nat. Food">
        <title>A phased Vanilla planifolia genome enables genetic improvement of flavour and production.</title>
        <authorList>
            <person name="Hasing T."/>
            <person name="Tang H."/>
            <person name="Brym M."/>
            <person name="Khazi F."/>
            <person name="Huang T."/>
            <person name="Chambers A.H."/>
        </authorList>
    </citation>
    <scope>NUCLEOTIDE SEQUENCE [LARGE SCALE GENOMIC DNA]</scope>
    <source>
        <tissue evidence="2">Leaf</tissue>
    </source>
</reference>
<feature type="region of interest" description="Disordered" evidence="1">
    <location>
        <begin position="1"/>
        <end position="73"/>
    </location>
</feature>
<dbReference type="AlphaFoldDB" id="A0A835SCI1"/>
<dbReference type="Proteomes" id="UP000639772">
    <property type="component" value="Chromosome 1"/>
</dbReference>
<proteinExistence type="predicted"/>
<evidence type="ECO:0000313" key="2">
    <source>
        <dbReference type="EMBL" id="KAG0501273.1"/>
    </source>
</evidence>